<evidence type="ECO:0000313" key="1">
    <source>
        <dbReference type="EMBL" id="PRH85369.1"/>
    </source>
</evidence>
<evidence type="ECO:0008006" key="3">
    <source>
        <dbReference type="Google" id="ProtNLM"/>
    </source>
</evidence>
<reference evidence="1 2" key="1">
    <citation type="submission" date="2018-02" db="EMBL/GenBank/DDBJ databases">
        <title>Whole genome sequencing of endophytic bacterium.</title>
        <authorList>
            <person name="Eedara R."/>
            <person name="Podile A.R."/>
        </authorList>
    </citation>
    <scope>NUCLEOTIDE SEQUENCE [LARGE SCALE GENOMIC DNA]</scope>
    <source>
        <strain evidence="1 2">RP1T</strain>
    </source>
</reference>
<comment type="caution">
    <text evidence="1">The sequence shown here is derived from an EMBL/GenBank/DDBJ whole genome shotgun (WGS) entry which is preliminary data.</text>
</comment>
<dbReference type="EMBL" id="PUEJ01000009">
    <property type="protein sequence ID" value="PRH85369.1"/>
    <property type="molecule type" value="Genomic_DNA"/>
</dbReference>
<dbReference type="InterPro" id="IPR019650">
    <property type="entry name" value="DUF2513"/>
</dbReference>
<accession>A0A2S9Q7Q3</accession>
<keyword evidence="2" id="KW-1185">Reference proteome</keyword>
<proteinExistence type="predicted"/>
<evidence type="ECO:0000313" key="2">
    <source>
        <dbReference type="Proteomes" id="UP000237682"/>
    </source>
</evidence>
<dbReference type="Pfam" id="PF10711">
    <property type="entry name" value="DUF2513"/>
    <property type="match status" value="1"/>
</dbReference>
<gene>
    <name evidence="1" type="ORF">C5L14_23295</name>
</gene>
<dbReference type="AlphaFoldDB" id="A0A2S9Q7Q3"/>
<organism evidence="1 2">
    <name type="scientific">Labrys okinawensis</name>
    <dbReference type="NCBI Taxonomy" id="346911"/>
    <lineage>
        <taxon>Bacteria</taxon>
        <taxon>Pseudomonadati</taxon>
        <taxon>Pseudomonadota</taxon>
        <taxon>Alphaproteobacteria</taxon>
        <taxon>Hyphomicrobiales</taxon>
        <taxon>Xanthobacteraceae</taxon>
        <taxon>Labrys</taxon>
    </lineage>
</organism>
<dbReference type="OrthoDB" id="6960201at2"/>
<protein>
    <recommendedName>
        <fullName evidence="3">DUF2513 domain-containing protein</fullName>
    </recommendedName>
</protein>
<dbReference type="Proteomes" id="UP000237682">
    <property type="component" value="Unassembled WGS sequence"/>
</dbReference>
<sequence length="132" mass="14815">MKRDMDLIRSLVLEIENGRDWFETTSDETAEILGIEGNGVSKAEADRLEYHLTLLESAGFVEFTHTGEGWIAERLSWKGHDFADSVRDEEIWRRTKAGASAAKGFTVDLLVALAKGFVKKQIEDRTGITLDL</sequence>
<name>A0A2S9Q7Q3_9HYPH</name>
<dbReference type="RefSeq" id="WP_105864458.1">
    <property type="nucleotide sequence ID" value="NZ_PUEJ01000009.1"/>
</dbReference>